<dbReference type="Proteomes" id="UP001358417">
    <property type="component" value="Unassembled WGS sequence"/>
</dbReference>
<feature type="compositionally biased region" description="Gly residues" evidence="1">
    <location>
        <begin position="780"/>
        <end position="790"/>
    </location>
</feature>
<feature type="compositionally biased region" description="Polar residues" evidence="1">
    <location>
        <begin position="764"/>
        <end position="777"/>
    </location>
</feature>
<dbReference type="EMBL" id="JAVRRD010000008">
    <property type="protein sequence ID" value="KAK5055939.1"/>
    <property type="molecule type" value="Genomic_DNA"/>
</dbReference>
<evidence type="ECO:0000313" key="3">
    <source>
        <dbReference type="Proteomes" id="UP001358417"/>
    </source>
</evidence>
<evidence type="ECO:0008006" key="4">
    <source>
        <dbReference type="Google" id="ProtNLM"/>
    </source>
</evidence>
<keyword evidence="3" id="KW-1185">Reference proteome</keyword>
<dbReference type="SUPFAM" id="SSF53474">
    <property type="entry name" value="alpha/beta-Hydrolases"/>
    <property type="match status" value="1"/>
</dbReference>
<dbReference type="RefSeq" id="XP_064707909.1">
    <property type="nucleotide sequence ID" value="XM_064856009.1"/>
</dbReference>
<feature type="region of interest" description="Disordered" evidence="1">
    <location>
        <begin position="458"/>
        <end position="487"/>
    </location>
</feature>
<evidence type="ECO:0000313" key="2">
    <source>
        <dbReference type="EMBL" id="KAK5055939.1"/>
    </source>
</evidence>
<dbReference type="InterPro" id="IPR029058">
    <property type="entry name" value="AB_hydrolase_fold"/>
</dbReference>
<dbReference type="AlphaFoldDB" id="A0AAV9NHZ1"/>
<feature type="compositionally biased region" description="Polar residues" evidence="1">
    <location>
        <begin position="97"/>
        <end position="110"/>
    </location>
</feature>
<accession>A0AAV9NHZ1</accession>
<dbReference type="GeneID" id="89980632"/>
<organism evidence="2 3">
    <name type="scientific">Exophiala bonariae</name>
    <dbReference type="NCBI Taxonomy" id="1690606"/>
    <lineage>
        <taxon>Eukaryota</taxon>
        <taxon>Fungi</taxon>
        <taxon>Dikarya</taxon>
        <taxon>Ascomycota</taxon>
        <taxon>Pezizomycotina</taxon>
        <taxon>Eurotiomycetes</taxon>
        <taxon>Chaetothyriomycetidae</taxon>
        <taxon>Chaetothyriales</taxon>
        <taxon>Herpotrichiellaceae</taxon>
        <taxon>Exophiala</taxon>
    </lineage>
</organism>
<feature type="region of interest" description="Disordered" evidence="1">
    <location>
        <begin position="728"/>
        <end position="804"/>
    </location>
</feature>
<feature type="compositionally biased region" description="Basic and acidic residues" evidence="1">
    <location>
        <begin position="161"/>
        <end position="177"/>
    </location>
</feature>
<feature type="compositionally biased region" description="Low complexity" evidence="1">
    <location>
        <begin position="1085"/>
        <end position="1098"/>
    </location>
</feature>
<evidence type="ECO:0000256" key="1">
    <source>
        <dbReference type="SAM" id="MobiDB-lite"/>
    </source>
</evidence>
<gene>
    <name evidence="2" type="ORF">LTR84_012489</name>
</gene>
<name>A0AAV9NHZ1_9EURO</name>
<feature type="region of interest" description="Disordered" evidence="1">
    <location>
        <begin position="96"/>
        <end position="193"/>
    </location>
</feature>
<comment type="caution">
    <text evidence="2">The sequence shown here is derived from an EMBL/GenBank/DDBJ whole genome shotgun (WGS) entry which is preliminary data.</text>
</comment>
<protein>
    <recommendedName>
        <fullName evidence="4">Arylformamidase</fullName>
    </recommendedName>
</protein>
<reference evidence="2 3" key="1">
    <citation type="submission" date="2023-08" db="EMBL/GenBank/DDBJ databases">
        <title>Black Yeasts Isolated from many extreme environments.</title>
        <authorList>
            <person name="Coleine C."/>
            <person name="Stajich J.E."/>
            <person name="Selbmann L."/>
        </authorList>
    </citation>
    <scope>NUCLEOTIDE SEQUENCE [LARGE SCALE GENOMIC DNA]</scope>
    <source>
        <strain evidence="2 3">CCFEE 5792</strain>
    </source>
</reference>
<dbReference type="Gene3D" id="3.40.50.1820">
    <property type="entry name" value="alpha/beta hydrolase"/>
    <property type="match status" value="1"/>
</dbReference>
<feature type="region of interest" description="Disordered" evidence="1">
    <location>
        <begin position="1084"/>
        <end position="1107"/>
    </location>
</feature>
<sequence>MAVPSLISDPAAFYNARNRFPVTSESTFDCSSQQDLTCDAGFWKYETVHQKLTNVTQSLGSFPVQRACAAMHLAAGIKDEAKRRSSSHEHEQFFVATKQSRLNGRSTHSAQIDPASVRHSPSTTPQDDRREVNSTDAQQEQGYPDPSDKYARRQRNKTKSNRYELKESKSKSHEKISSKRTRRQKPSATLKEDFHAPNVHVKRLTLKPSLGAGIFGKGKASLPTQMQGLPDLTFSEMRFLSRQDDHNVKRQILHSDNNALKRAKSTPNEEISRFFSHTEENEARFNSKDLQLDKCATGSLPRDLSTKAVTPALATTADAMSWSISSPRHSHSLREERRQSTSIPASSLHLNQCYRRVSHGSAPRTPEVHPMSSASNCILRQHTDHVLMSDVRNPSQPNLQYLSLDDLKRLAMRPTRQETTTAGLRLDSDYMYHHELSENGVDLYRRVSEGDEFYPVGSVGRGGANNDASQAFPPRSASLMKDQSDPFRHPLPASHGTHLEFPASRPHHPETTMTDARISASRLMVQMDAHSPTLQSADKALHSSGHDNYVAEGYADGFHDEPTCPSSLEQDLEALDQFDIELLGFGCYGGVVSNGMINDRELTVRDANPVEDALFNASASGDVGDANVENAYNNVGGTAIQSRYLERTPSRRPLDDLPESNPLCNTFGLISRTLREPSEQVFTGNMTRCFELSNRMNKAAIMRNRNAIPYWRQGYNHKYMQDQALEASEQKHSGVAYLSSRDKEPQQRERHRRQTEHTSHHQSRAGNPSSATHSFPTHVSGGGGYTGASNGGPSPKRTPSPLPDKIQREISRHQYAQDNILQSYELYIPEQDASHAHASQAQDKKFWIIFIHGGYFRDDSVTAASFHPALSILTKAPKLHLQHLIKPSEDQENIIPYVGGYASINYRLSPRLTKSPQDPDTTPAYELRDAAWPDHIHDVLTAIAHLQRKHGFGQRYLLVGHSVGATMALLSTLASGKTLTNTAGAKPPRMLPTIVPPMAALGVSGIYDFGLLHDSFPEYADLTHNAIRDPRDVALASPARYSPAEYRDTWAQRDTQKRVLILAHSRDDDLVDWKQVEAMAAVFASESDSPSKSKSQSPRPGGRVAAPGADSFAVQVVEMKGKHDEIWGLGTELARVIRMGIGALRRLDRL</sequence>
<proteinExistence type="predicted"/>